<gene>
    <name evidence="3" type="ORF">L5515_009876</name>
</gene>
<evidence type="ECO:0000313" key="4">
    <source>
        <dbReference type="Proteomes" id="UP000829354"/>
    </source>
</evidence>
<dbReference type="Proteomes" id="UP000829354">
    <property type="component" value="Chromosome V"/>
</dbReference>
<accession>A0AAE9F9W7</accession>
<evidence type="ECO:0000313" key="3">
    <source>
        <dbReference type="EMBL" id="UMM38476.1"/>
    </source>
</evidence>
<feature type="compositionally biased region" description="Polar residues" evidence="2">
    <location>
        <begin position="703"/>
        <end position="712"/>
    </location>
</feature>
<reference evidence="3 4" key="1">
    <citation type="submission" date="2022-04" db="EMBL/GenBank/DDBJ databases">
        <title>Chromosome-level reference genomes for two strains of Caenorhabditis briggsae: an improved platform for comparative genomics.</title>
        <authorList>
            <person name="Stevens L."/>
            <person name="Andersen E."/>
        </authorList>
    </citation>
    <scope>NUCLEOTIDE SEQUENCE [LARGE SCALE GENOMIC DNA]</scope>
    <source>
        <strain evidence="3">VX34</strain>
        <tissue evidence="3">Whole-organism</tissue>
    </source>
</reference>
<dbReference type="InterPro" id="IPR051655">
    <property type="entry name" value="FAM161"/>
</dbReference>
<feature type="region of interest" description="Disordered" evidence="2">
    <location>
        <begin position="67"/>
        <end position="92"/>
    </location>
</feature>
<proteinExistence type="predicted"/>
<feature type="region of interest" description="Disordered" evidence="2">
    <location>
        <begin position="160"/>
        <end position="247"/>
    </location>
</feature>
<feature type="compositionally biased region" description="Basic residues" evidence="2">
    <location>
        <begin position="219"/>
        <end position="241"/>
    </location>
</feature>
<organism evidence="3 4">
    <name type="scientific">Caenorhabditis briggsae</name>
    <dbReference type="NCBI Taxonomy" id="6238"/>
    <lineage>
        <taxon>Eukaryota</taxon>
        <taxon>Metazoa</taxon>
        <taxon>Ecdysozoa</taxon>
        <taxon>Nematoda</taxon>
        <taxon>Chromadorea</taxon>
        <taxon>Rhabditida</taxon>
        <taxon>Rhabditina</taxon>
        <taxon>Rhabditomorpha</taxon>
        <taxon>Rhabditoidea</taxon>
        <taxon>Rhabditidae</taxon>
        <taxon>Peloderinae</taxon>
        <taxon>Caenorhabditis</taxon>
    </lineage>
</organism>
<feature type="compositionally biased region" description="Basic and acidic residues" evidence="2">
    <location>
        <begin position="109"/>
        <end position="123"/>
    </location>
</feature>
<feature type="region of interest" description="Disordered" evidence="2">
    <location>
        <begin position="109"/>
        <end position="134"/>
    </location>
</feature>
<dbReference type="PANTHER" id="PTHR21501:SF1">
    <property type="entry name" value="PROTEIN FAM-161"/>
    <property type="match status" value="1"/>
</dbReference>
<feature type="compositionally biased region" description="Low complexity" evidence="2">
    <location>
        <begin position="766"/>
        <end position="789"/>
    </location>
</feature>
<feature type="compositionally biased region" description="Low complexity" evidence="2">
    <location>
        <begin position="742"/>
        <end position="757"/>
    </location>
</feature>
<protein>
    <submittedName>
        <fullName evidence="3">Uncharacterized protein</fullName>
    </submittedName>
</protein>
<feature type="compositionally biased region" description="Polar residues" evidence="2">
    <location>
        <begin position="68"/>
        <end position="92"/>
    </location>
</feature>
<evidence type="ECO:0000256" key="1">
    <source>
        <dbReference type="ARBA" id="ARBA00023054"/>
    </source>
</evidence>
<dbReference type="PANTHER" id="PTHR21501">
    <property type="entry name" value="PROTEIN FAM-161"/>
    <property type="match status" value="1"/>
</dbReference>
<name>A0AAE9F9W7_CAEBR</name>
<feature type="region of interest" description="Disordered" evidence="2">
    <location>
        <begin position="696"/>
        <end position="798"/>
    </location>
</feature>
<sequence>MMPTNPEPHVKVKRNLQATADLLDALQEDPTLLNDEEFVRRLSILREKHQETTNFLAKKVGAPPLPTVISTSKTTESKTRQSSSRIQMTTSTSCHQRYIDPLDVPRKSEGVRREEPEYHEVERTGNTYEQEEESHYMVPRNQRVHIMPPKVVRVPHRVAPPPPVAFVPPSRSTIASAPPPRESRSRQAPPVPSAPPVSASRHRHQAHTAITTAIPRQSSSHHRSSSLPRHRHHPHHQHHGSQKTPNSATIRQVLADASAKYNLPTTSVAMPNGHLLTSTSTKHVPIQQPQFATTADVVEESFLEDGMSVDEVVGDSHRSVKRQLETGTNELKIRSKSMHNIPEPQVTIPKPFQLSLRKTIGNTYAKKFMSDMMSEKQRREEEAQKSLENTKFKAKPVPKSTYIPTNTFATEQKYVEAMRKKVAAVARKKFEAQNEMVRSKSEGNLASIKPLGYVPPTTYVSPIPVKPNARGRSAATRTAVLIQEATTPKGIKSHRHQSNMTHKLRHGKCTLDTTSVVQHRRTSPPDFNKIHAKINEDYRRANSKPSTVPIPFKLSSYRSQSATTRHAHCKEKEPEQYKPSPKAPKPTENRVPSTHSAQLREELNKARIQKVRAEEAAKNNYWAEDNRRRIATFLGARSKTDENIAMRTKMKMQQQQETTQEYMRQLTEMKQRVLNGPLIMEKQTALAQEHRLKRKFAERMNSGKGTTSTQLKVESRRGSEGSSAAGTFVVEKDDYEDENFESKTSSGSRKSSQSESSSESEESSSESEASSGRGGSSSVSEKSSSSSSKQSDEEENES</sequence>
<keyword evidence="1" id="KW-0175">Coiled coil</keyword>
<evidence type="ECO:0000256" key="2">
    <source>
        <dbReference type="SAM" id="MobiDB-lite"/>
    </source>
</evidence>
<dbReference type="EMBL" id="CP092624">
    <property type="protein sequence ID" value="UMM38476.1"/>
    <property type="molecule type" value="Genomic_DNA"/>
</dbReference>
<keyword evidence="4" id="KW-1185">Reference proteome</keyword>
<feature type="region of interest" description="Disordered" evidence="2">
    <location>
        <begin position="539"/>
        <end position="597"/>
    </location>
</feature>
<dbReference type="GO" id="GO:0005856">
    <property type="term" value="C:cytoskeleton"/>
    <property type="evidence" value="ECO:0007669"/>
    <property type="project" value="UniProtKB-ARBA"/>
</dbReference>
<dbReference type="AlphaFoldDB" id="A0AAE9F9W7"/>